<dbReference type="EMBL" id="JAAAIL010004221">
    <property type="protein sequence ID" value="KAG0248112.1"/>
    <property type="molecule type" value="Genomic_DNA"/>
</dbReference>
<organism evidence="1 2">
    <name type="scientific">Linnemannia exigua</name>
    <dbReference type="NCBI Taxonomy" id="604196"/>
    <lineage>
        <taxon>Eukaryota</taxon>
        <taxon>Fungi</taxon>
        <taxon>Fungi incertae sedis</taxon>
        <taxon>Mucoromycota</taxon>
        <taxon>Mortierellomycotina</taxon>
        <taxon>Mortierellomycetes</taxon>
        <taxon>Mortierellales</taxon>
        <taxon>Mortierellaceae</taxon>
        <taxon>Linnemannia</taxon>
    </lineage>
</organism>
<name>A0AAD4CZQ1_9FUNG</name>
<dbReference type="AlphaFoldDB" id="A0AAD4CZQ1"/>
<protein>
    <submittedName>
        <fullName evidence="1">Uncharacterized protein</fullName>
    </submittedName>
</protein>
<keyword evidence="2" id="KW-1185">Reference proteome</keyword>
<proteinExistence type="predicted"/>
<sequence length="101" mass="11169">MSDTLDSLFEGIPVERQIAIRQFFEAMPIAAPAPAPASAPVEPTERELEADRRDLAHTLAQVLKPQRPAPYSGAIDADACINFIDNQKEYYTVVKLGLAEW</sequence>
<gene>
    <name evidence="1" type="ORF">BGZ95_008217</name>
</gene>
<comment type="caution">
    <text evidence="1">The sequence shown here is derived from an EMBL/GenBank/DDBJ whole genome shotgun (WGS) entry which is preliminary data.</text>
</comment>
<dbReference type="Proteomes" id="UP001194580">
    <property type="component" value="Unassembled WGS sequence"/>
</dbReference>
<evidence type="ECO:0000313" key="1">
    <source>
        <dbReference type="EMBL" id="KAG0248112.1"/>
    </source>
</evidence>
<reference evidence="1" key="1">
    <citation type="journal article" date="2020" name="Fungal Divers.">
        <title>Resolving the Mortierellaceae phylogeny through synthesis of multi-gene phylogenetics and phylogenomics.</title>
        <authorList>
            <person name="Vandepol N."/>
            <person name="Liber J."/>
            <person name="Desiro A."/>
            <person name="Na H."/>
            <person name="Kennedy M."/>
            <person name="Barry K."/>
            <person name="Grigoriev I.V."/>
            <person name="Miller A.N."/>
            <person name="O'Donnell K."/>
            <person name="Stajich J.E."/>
            <person name="Bonito G."/>
        </authorList>
    </citation>
    <scope>NUCLEOTIDE SEQUENCE</scope>
    <source>
        <strain evidence="1">NRRL 28262</strain>
    </source>
</reference>
<feature type="non-terminal residue" evidence="1">
    <location>
        <position position="101"/>
    </location>
</feature>
<accession>A0AAD4CZQ1</accession>
<evidence type="ECO:0000313" key="2">
    <source>
        <dbReference type="Proteomes" id="UP001194580"/>
    </source>
</evidence>